<dbReference type="PROSITE" id="PS00379">
    <property type="entry name" value="CDP_ALCOHOL_P_TRANSF"/>
    <property type="match status" value="1"/>
</dbReference>
<dbReference type="OrthoDB" id="9796672at2"/>
<keyword evidence="18" id="KW-1185">Reference proteome</keyword>
<dbReference type="Pfam" id="PF01066">
    <property type="entry name" value="CDP-OH_P_transf"/>
    <property type="match status" value="1"/>
</dbReference>
<dbReference type="RefSeq" id="WP_013451235.1">
    <property type="nucleotide sequence ID" value="NC_014758.1"/>
</dbReference>
<dbReference type="Gene3D" id="1.20.120.1760">
    <property type="match status" value="1"/>
</dbReference>
<comment type="similarity">
    <text evidence="3 15">Belongs to the CDP-alcohol phosphatidyltransferase class-I family.</text>
</comment>
<keyword evidence="12" id="KW-0594">Phospholipid biosynthesis</keyword>
<dbReference type="EMBL" id="CP002347">
    <property type="protein sequence ID" value="ADR19023.1"/>
    <property type="molecule type" value="Genomic_DNA"/>
</dbReference>
<reference key="1">
    <citation type="submission" date="2010-11" db="EMBL/GenBank/DDBJ databases">
        <title>The complete genome of chromosome of Calditerrivibrio nitroreducens DSM 19672.</title>
        <authorList>
            <consortium name="US DOE Joint Genome Institute (JGI-PGF)"/>
            <person name="Lucas S."/>
            <person name="Copeland A."/>
            <person name="Lapidus A."/>
            <person name="Bruce D."/>
            <person name="Goodwin L."/>
            <person name="Pitluck S."/>
            <person name="Kyrpides N."/>
            <person name="Mavromatis K."/>
            <person name="Ivanova N."/>
            <person name="Mikhailova N."/>
            <person name="Zeytun A."/>
            <person name="Brettin T."/>
            <person name="Detter J.C."/>
            <person name="Tapia R."/>
            <person name="Han C."/>
            <person name="Land M."/>
            <person name="Hauser L."/>
            <person name="Markowitz V."/>
            <person name="Cheng J.-F."/>
            <person name="Hugenholtz P."/>
            <person name="Woyke T."/>
            <person name="Wu D."/>
            <person name="Spring S."/>
            <person name="Schroeder M."/>
            <person name="Brambilla E."/>
            <person name="Klenk H.-P."/>
            <person name="Eisen J.A."/>
        </authorList>
    </citation>
    <scope>NUCLEOTIDE SEQUENCE [LARGE SCALE GENOMIC DNA]</scope>
    <source>
        <strain>DSM 19672</strain>
    </source>
</reference>
<evidence type="ECO:0000256" key="14">
    <source>
        <dbReference type="ARBA" id="ARBA00048586"/>
    </source>
</evidence>
<reference evidence="17 18" key="2">
    <citation type="journal article" date="2011" name="Stand. Genomic Sci.">
        <title>Complete genome sequence of Calditerrivibrio nitroreducens type strain (Yu37-1).</title>
        <authorList>
            <person name="Pitluck S."/>
            <person name="Sikorski J."/>
            <person name="Zeytun A."/>
            <person name="Lapidus A."/>
            <person name="Nolan M."/>
            <person name="Lucas S."/>
            <person name="Hammon N."/>
            <person name="Deshpande S."/>
            <person name="Cheng J.F."/>
            <person name="Tapia R."/>
            <person name="Han C."/>
            <person name="Goodwin L."/>
            <person name="Liolios K."/>
            <person name="Pagani I."/>
            <person name="Ivanova N."/>
            <person name="Mavromatis K."/>
            <person name="Pati A."/>
            <person name="Chen A."/>
            <person name="Palaniappan K."/>
            <person name="Hauser L."/>
            <person name="Chang Y.J."/>
            <person name="Jeffries C.D."/>
            <person name="Detter J.C."/>
            <person name="Brambilla E."/>
            <person name="Djao O.D."/>
            <person name="Rohde M."/>
            <person name="Spring S."/>
            <person name="Goker M."/>
            <person name="Woyke T."/>
            <person name="Bristow J."/>
            <person name="Eisen J.A."/>
            <person name="Markowitz V."/>
            <person name="Hugenholtz P."/>
            <person name="Kyrpides N.C."/>
            <person name="Klenk H.P."/>
            <person name="Land M."/>
        </authorList>
    </citation>
    <scope>NUCLEOTIDE SEQUENCE [LARGE SCALE GENOMIC DNA]</scope>
    <source>
        <strain evidence="18">DSM 19672 / NBRC 101217 / Yu37-1</strain>
    </source>
</reference>
<dbReference type="InterPro" id="IPR004570">
    <property type="entry name" value="Phosphatidylglycerol_P_synth"/>
</dbReference>
<keyword evidence="6" id="KW-0444">Lipid biosynthesis</keyword>
<accession>E4TIH5</accession>
<keyword evidence="9 16" id="KW-1133">Transmembrane helix</keyword>
<feature type="transmembrane region" description="Helical" evidence="16">
    <location>
        <begin position="27"/>
        <end position="50"/>
    </location>
</feature>
<evidence type="ECO:0000256" key="13">
    <source>
        <dbReference type="ARBA" id="ARBA00023264"/>
    </source>
</evidence>
<evidence type="ECO:0000256" key="4">
    <source>
        <dbReference type="ARBA" id="ARBA00013170"/>
    </source>
</evidence>
<dbReference type="Proteomes" id="UP000007039">
    <property type="component" value="Chromosome"/>
</dbReference>
<feature type="transmembrane region" description="Helical" evidence="16">
    <location>
        <begin position="156"/>
        <end position="177"/>
    </location>
</feature>
<keyword evidence="8 16" id="KW-0812">Transmembrane</keyword>
<evidence type="ECO:0000256" key="2">
    <source>
        <dbReference type="ARBA" id="ARBA00005042"/>
    </source>
</evidence>
<dbReference type="PANTHER" id="PTHR14269:SF11">
    <property type="entry name" value="CDP-DIACYLGLYCEROL--GLYCEROL-3-PHOSPHATE 3-PHOSPHATIDYLTRANSFERASE"/>
    <property type="match status" value="1"/>
</dbReference>
<protein>
    <recommendedName>
        <fullName evidence="5">CDP-diacylglycerol--glycerol-3-phosphate 3-phosphatidyltransferase</fullName>
        <ecNumber evidence="4">2.7.8.5</ecNumber>
    </recommendedName>
</protein>
<dbReference type="EC" id="2.7.8.5" evidence="4"/>
<evidence type="ECO:0000256" key="8">
    <source>
        <dbReference type="ARBA" id="ARBA00022692"/>
    </source>
</evidence>
<evidence type="ECO:0000256" key="5">
    <source>
        <dbReference type="ARBA" id="ARBA00014944"/>
    </source>
</evidence>
<dbReference type="PANTHER" id="PTHR14269">
    <property type="entry name" value="CDP-DIACYLGLYCEROL--GLYCEROL-3-PHOSPHATE 3-PHOSPHATIDYLTRANSFERASE-RELATED"/>
    <property type="match status" value="1"/>
</dbReference>
<dbReference type="KEGG" id="cni:Calni_1112"/>
<dbReference type="PIRSF" id="PIRSF000847">
    <property type="entry name" value="Phos_ph_gly_syn"/>
    <property type="match status" value="1"/>
</dbReference>
<dbReference type="GO" id="GO:0016020">
    <property type="term" value="C:membrane"/>
    <property type="evidence" value="ECO:0007669"/>
    <property type="project" value="UniProtKB-SubCell"/>
</dbReference>
<comment type="pathway">
    <text evidence="2">Phospholipid metabolism; phosphatidylglycerol biosynthesis; phosphatidylglycerol from CDP-diacylglycerol: step 1/2.</text>
</comment>
<evidence type="ECO:0000256" key="9">
    <source>
        <dbReference type="ARBA" id="ARBA00022989"/>
    </source>
</evidence>
<evidence type="ECO:0000256" key="11">
    <source>
        <dbReference type="ARBA" id="ARBA00023136"/>
    </source>
</evidence>
<evidence type="ECO:0000256" key="1">
    <source>
        <dbReference type="ARBA" id="ARBA00004141"/>
    </source>
</evidence>
<dbReference type="InterPro" id="IPR048254">
    <property type="entry name" value="CDP_ALCOHOL_P_TRANSF_CS"/>
</dbReference>
<dbReference type="HOGENOM" id="CLU_051314_6_2_0"/>
<dbReference type="InterPro" id="IPR050324">
    <property type="entry name" value="CDP-alcohol_PTase-I"/>
</dbReference>
<evidence type="ECO:0000256" key="3">
    <source>
        <dbReference type="ARBA" id="ARBA00010441"/>
    </source>
</evidence>
<feature type="transmembrane region" description="Helical" evidence="16">
    <location>
        <begin position="128"/>
        <end position="150"/>
    </location>
</feature>
<evidence type="ECO:0000256" key="16">
    <source>
        <dbReference type="SAM" id="Phobius"/>
    </source>
</evidence>
<evidence type="ECO:0000256" key="6">
    <source>
        <dbReference type="ARBA" id="ARBA00022516"/>
    </source>
</evidence>
<evidence type="ECO:0000256" key="12">
    <source>
        <dbReference type="ARBA" id="ARBA00023209"/>
    </source>
</evidence>
<sequence length="179" mass="20832">MSLVKDYFTIPNIITIGRIATIPFFGYYIFIGEMATASILFLFMAISDFMDGFIARKFNQITKLGKFLDPLADKVVIMTTIFVAGLFQVTYSIPFYFAVVILIKELYLVVGIVVIYLFRKRFIVETLFIGKVTMFMEYLTVVMYMLSYFFPFLGIVLHYLYIITTFFAFLSIVFYTVKN</sequence>
<dbReference type="InterPro" id="IPR000462">
    <property type="entry name" value="CDP-OH_P_trans"/>
</dbReference>
<dbReference type="AlphaFoldDB" id="E4TIH5"/>
<dbReference type="InterPro" id="IPR043130">
    <property type="entry name" value="CDP-OH_PTrfase_TM_dom"/>
</dbReference>
<keyword evidence="10" id="KW-0443">Lipid metabolism</keyword>
<evidence type="ECO:0000313" key="18">
    <source>
        <dbReference type="Proteomes" id="UP000007039"/>
    </source>
</evidence>
<keyword evidence="13" id="KW-1208">Phospholipid metabolism</keyword>
<feature type="transmembrane region" description="Helical" evidence="16">
    <location>
        <begin position="95"/>
        <end position="116"/>
    </location>
</feature>
<evidence type="ECO:0000256" key="7">
    <source>
        <dbReference type="ARBA" id="ARBA00022679"/>
    </source>
</evidence>
<evidence type="ECO:0000313" key="17">
    <source>
        <dbReference type="EMBL" id="ADR19023.1"/>
    </source>
</evidence>
<evidence type="ECO:0000256" key="10">
    <source>
        <dbReference type="ARBA" id="ARBA00023098"/>
    </source>
</evidence>
<dbReference type="GO" id="GO:0008444">
    <property type="term" value="F:CDP-diacylglycerol-glycerol-3-phosphate 3-phosphatidyltransferase activity"/>
    <property type="evidence" value="ECO:0007669"/>
    <property type="project" value="UniProtKB-EC"/>
</dbReference>
<dbReference type="eggNOG" id="COG0558">
    <property type="taxonomic scope" value="Bacteria"/>
</dbReference>
<name>E4TIH5_CALNY</name>
<gene>
    <name evidence="17" type="ordered locus">Calni_1112</name>
</gene>
<evidence type="ECO:0000256" key="15">
    <source>
        <dbReference type="RuleBase" id="RU003750"/>
    </source>
</evidence>
<dbReference type="GO" id="GO:0046474">
    <property type="term" value="P:glycerophospholipid biosynthetic process"/>
    <property type="evidence" value="ECO:0007669"/>
    <property type="project" value="TreeGrafter"/>
</dbReference>
<keyword evidence="7 15" id="KW-0808">Transferase</keyword>
<organism evidence="17 18">
    <name type="scientific">Calditerrivibrio nitroreducens (strain DSM 19672 / NBRC 101217 / Yu37-1)</name>
    <dbReference type="NCBI Taxonomy" id="768670"/>
    <lineage>
        <taxon>Bacteria</taxon>
        <taxon>Pseudomonadati</taxon>
        <taxon>Deferribacterota</taxon>
        <taxon>Deferribacteres</taxon>
        <taxon>Deferribacterales</taxon>
        <taxon>Calditerrivibrionaceae</taxon>
    </lineage>
</organism>
<proteinExistence type="inferred from homology"/>
<comment type="catalytic activity">
    <reaction evidence="14">
        <text>a CDP-1,2-diacyl-sn-glycerol + sn-glycerol 3-phosphate = a 1,2-diacyl-sn-glycero-3-phospho-(1'-sn-glycero-3'-phosphate) + CMP + H(+)</text>
        <dbReference type="Rhea" id="RHEA:12593"/>
        <dbReference type="ChEBI" id="CHEBI:15378"/>
        <dbReference type="ChEBI" id="CHEBI:57597"/>
        <dbReference type="ChEBI" id="CHEBI:58332"/>
        <dbReference type="ChEBI" id="CHEBI:60110"/>
        <dbReference type="ChEBI" id="CHEBI:60377"/>
        <dbReference type="EC" id="2.7.8.5"/>
    </reaction>
</comment>
<comment type="subcellular location">
    <subcellularLocation>
        <location evidence="1">Membrane</location>
        <topology evidence="1">Multi-pass membrane protein</topology>
    </subcellularLocation>
</comment>
<dbReference type="STRING" id="768670.Calni_1112"/>
<keyword evidence="11 16" id="KW-0472">Membrane</keyword>